<feature type="domain" description="Mannose-6-phosphate isomerase type II C-terminal" evidence="1">
    <location>
        <begin position="4"/>
        <end position="114"/>
    </location>
</feature>
<evidence type="ECO:0000313" key="2">
    <source>
        <dbReference type="EMBL" id="QBK92253.1"/>
    </source>
</evidence>
<sequence>MRENRPWGWYETIEEHYYTEHHRAGFKVKKIGVHSHKRLSLQKHRQRSEHWVILTGKAKVRVGDDEHILFRNQSVYIPTGTLHRIENVGDEPLEFIEVQIGDYLDEDDIERIEDDFGRV</sequence>
<dbReference type="Gene3D" id="2.60.120.10">
    <property type="entry name" value="Jelly Rolls"/>
    <property type="match status" value="1"/>
</dbReference>
<dbReference type="PANTHER" id="PTHR46390:SF1">
    <property type="entry name" value="MANNOSE-1-PHOSPHATE GUANYLYLTRANSFERASE"/>
    <property type="match status" value="1"/>
</dbReference>
<dbReference type="GO" id="GO:0016853">
    <property type="term" value="F:isomerase activity"/>
    <property type="evidence" value="ECO:0007669"/>
    <property type="project" value="UniProtKB-KW"/>
</dbReference>
<protein>
    <submittedName>
        <fullName evidence="2">Mannose-6-phosphate isomerase</fullName>
    </submittedName>
</protein>
<gene>
    <name evidence="2" type="ORF">LCPAC304_06000</name>
</gene>
<proteinExistence type="predicted"/>
<dbReference type="InterPro" id="IPR014710">
    <property type="entry name" value="RmlC-like_jellyroll"/>
</dbReference>
<reference evidence="2" key="1">
    <citation type="journal article" date="2019" name="MBio">
        <title>Virus Genomes from Deep Sea Sediments Expand the Ocean Megavirome and Support Independent Origins of Viral Gigantism.</title>
        <authorList>
            <person name="Backstrom D."/>
            <person name="Yutin N."/>
            <person name="Jorgensen S.L."/>
            <person name="Dharamshi J."/>
            <person name="Homa F."/>
            <person name="Zaremba-Niedwiedzka K."/>
            <person name="Spang A."/>
            <person name="Wolf Y.I."/>
            <person name="Koonin E.V."/>
            <person name="Ettema T.J."/>
        </authorList>
    </citation>
    <scope>NUCLEOTIDE SEQUENCE</scope>
</reference>
<accession>A0A481Z8L4</accession>
<dbReference type="PANTHER" id="PTHR46390">
    <property type="entry name" value="MANNOSE-1-PHOSPHATE GUANYLYLTRANSFERASE"/>
    <property type="match status" value="1"/>
</dbReference>
<name>A0A481Z8L4_9VIRU</name>
<dbReference type="InterPro" id="IPR001538">
    <property type="entry name" value="Man6P_isomerase-2_C"/>
</dbReference>
<evidence type="ECO:0000259" key="1">
    <source>
        <dbReference type="Pfam" id="PF01050"/>
    </source>
</evidence>
<dbReference type="GO" id="GO:0005976">
    <property type="term" value="P:polysaccharide metabolic process"/>
    <property type="evidence" value="ECO:0007669"/>
    <property type="project" value="InterPro"/>
</dbReference>
<dbReference type="EMBL" id="MK500570">
    <property type="protein sequence ID" value="QBK92253.1"/>
    <property type="molecule type" value="Genomic_DNA"/>
</dbReference>
<dbReference type="GO" id="GO:0004475">
    <property type="term" value="F:mannose-1-phosphate guanylyltransferase (GTP) activity"/>
    <property type="evidence" value="ECO:0007669"/>
    <property type="project" value="TreeGrafter"/>
</dbReference>
<dbReference type="Pfam" id="PF01050">
    <property type="entry name" value="MannoseP_isomer"/>
    <property type="match status" value="1"/>
</dbReference>
<dbReference type="GO" id="GO:0009298">
    <property type="term" value="P:GDP-mannose biosynthetic process"/>
    <property type="evidence" value="ECO:0007669"/>
    <property type="project" value="TreeGrafter"/>
</dbReference>
<dbReference type="SUPFAM" id="SSF51182">
    <property type="entry name" value="RmlC-like cupins"/>
    <property type="match status" value="1"/>
</dbReference>
<dbReference type="InterPro" id="IPR051161">
    <property type="entry name" value="Mannose-6P_isomerase_type2"/>
</dbReference>
<keyword evidence="2" id="KW-0413">Isomerase</keyword>
<dbReference type="CDD" id="cd02213">
    <property type="entry name" value="cupin_PMI_typeII_C"/>
    <property type="match status" value="1"/>
</dbReference>
<organism evidence="2">
    <name type="scientific">Pithovirus LCPAC304</name>
    <dbReference type="NCBI Taxonomy" id="2506594"/>
    <lineage>
        <taxon>Viruses</taxon>
        <taxon>Pithoviruses</taxon>
    </lineage>
</organism>
<dbReference type="InterPro" id="IPR011051">
    <property type="entry name" value="RmlC_Cupin_sf"/>
</dbReference>